<comment type="subcellular location">
    <subcellularLocation>
        <location evidence="1">Membrane</location>
        <topology evidence="1">Multi-pass membrane protein</topology>
    </subcellularLocation>
</comment>
<evidence type="ECO:0000256" key="8">
    <source>
        <dbReference type="SAM" id="Coils"/>
    </source>
</evidence>
<feature type="transmembrane region" description="Helical" evidence="10">
    <location>
        <begin position="1179"/>
        <end position="1204"/>
    </location>
</feature>
<feature type="coiled-coil region" evidence="8">
    <location>
        <begin position="1321"/>
        <end position="1348"/>
    </location>
</feature>
<feature type="domain" description="Ion transport" evidence="11">
    <location>
        <begin position="979"/>
        <end position="1212"/>
    </location>
</feature>
<dbReference type="WBParaSite" id="Pan_g18231.t1">
    <property type="protein sequence ID" value="Pan_g18231.t1"/>
    <property type="gene ID" value="Pan_g18231"/>
</dbReference>
<dbReference type="PANTHER" id="PTHR13800">
    <property type="entry name" value="TRANSIENT RECEPTOR POTENTIAL CATION CHANNEL, SUBFAMILY M, MEMBER 6"/>
    <property type="match status" value="1"/>
</dbReference>
<feature type="region of interest" description="Disordered" evidence="9">
    <location>
        <begin position="1454"/>
        <end position="1507"/>
    </location>
</feature>
<evidence type="ECO:0000256" key="3">
    <source>
        <dbReference type="ARBA" id="ARBA00022692"/>
    </source>
</evidence>
<dbReference type="InterPro" id="IPR005821">
    <property type="entry name" value="Ion_trans_dom"/>
</dbReference>
<dbReference type="GO" id="GO:0005261">
    <property type="term" value="F:monoatomic cation channel activity"/>
    <property type="evidence" value="ECO:0007669"/>
    <property type="project" value="TreeGrafter"/>
</dbReference>
<keyword evidence="5" id="KW-0406">Ion transport</keyword>
<feature type="transmembrane region" description="Helical" evidence="10">
    <location>
        <begin position="1107"/>
        <end position="1128"/>
    </location>
</feature>
<evidence type="ECO:0000256" key="6">
    <source>
        <dbReference type="ARBA" id="ARBA00023136"/>
    </source>
</evidence>
<accession>A0A7E4V9N2</accession>
<evidence type="ECO:0000259" key="12">
    <source>
        <dbReference type="Pfam" id="PF18139"/>
    </source>
</evidence>
<feature type="domain" description="TRPM SLOG" evidence="12">
    <location>
        <begin position="198"/>
        <end position="467"/>
    </location>
</feature>
<evidence type="ECO:0000256" key="5">
    <source>
        <dbReference type="ARBA" id="ARBA00023065"/>
    </source>
</evidence>
<feature type="compositionally biased region" description="Polar residues" evidence="9">
    <location>
        <begin position="1459"/>
        <end position="1476"/>
    </location>
</feature>
<evidence type="ECO:0000259" key="11">
    <source>
        <dbReference type="Pfam" id="PF00520"/>
    </source>
</evidence>
<keyword evidence="2" id="KW-0813">Transport</keyword>
<dbReference type="Proteomes" id="UP000492821">
    <property type="component" value="Unassembled WGS sequence"/>
</dbReference>
<evidence type="ECO:0000256" key="9">
    <source>
        <dbReference type="SAM" id="MobiDB-lite"/>
    </source>
</evidence>
<evidence type="ECO:0000313" key="15">
    <source>
        <dbReference type="WBParaSite" id="Pan_g18231.t1"/>
    </source>
</evidence>
<sequence length="1507" mass="171660">MDRRSFSSRSNDANIPRRATSLNTSFYTGPRNSVTLNPNPLWTINSDHSDTYHRSLWQKKYSKTQHAERSDSIVKTSKLTSSWIERVFQKRECVKFIHDGSSDKCGCGRSSSSHSRLALSRFTTSMIKSSNTTATMPEYTDYSSTMPLTFKNIHPASIGSGSIGAPPTKWNIAEHTTASPTDAFGTIEFQGGPHPHKAHYLRLAFDSKPADVVHLMEKVWNLPKPQLVITIHGGITNFRLADSFGRRLREGLLKAAQTTGAWIITSGINTGVVRHVAKALDEAGISARMRSQILLIGIAPWGLVSRREKLVGIDAQVTYEHPSYSSRNRHHPLLNDRHSYFLLVDNGTVGRYGADIILRKRFEDYIAQKVKLKCGPERIPLIGLTIEGGLGTINAVLTYLKGRPAIPVIVCAGSGRASDFIAYAVANLDSNGNLSSAHRNYLMCQLKDKLNYNRISTDAIAELIIDCARHKDLLTIYRASDDENKDVDVDQVILRALLRSQGLSAVEQLSLALAWNRVDMARSEVFSTGLTIQPQTLYPAMMNALLLSRVDFCTLLIEQGVSMKKFLTINRLEQLYNAEPGDLAILHHLIGGVDRSATNGLFTLPEIGVAIERLMGNAYKCHYTTRAFKNKYEKFKHKGQLSRISSHLRLTKKPDIKSERRRHQSTTSSGDQFEDFAYPFNELMLWAVLTRRHELAKCMWNHGEEAMAKALVAIRLYKCMSREAADDYTEVEVSNQLREYAEDFRESSFDLLNHCYQQDENLTMRMLTAELPNWGNQTCMSLAVIANNKQLLTHPCCQVLLAELWHGGLRFRSQSNVKVVLAILFPPTILLLDFKKPSYEARGLRPQVNEDDGENDGDDMLQNLKSSVSQLFRTNTTPSKTIRRPILLQPRGLSRLQTEEEEELTTHTPLSPEVTIEEKRVQIQPNTIDIDGLSESSIFDSRFIDDIYVPPKSWRSTIKENLDKFVIFYRAPITSFWIWALSFTIFLFQFIYVVLIEFKAELTYTEWYLLAYVIGLSCEHFRKLLITESSSEWEKFRVFYSRYWNILTTIAIVTFYFGFAFRFDKETIHTHSRIILASNSVLWHMKLYDFLSVHPRMGPYITMAGKMVVAMSYIIVMLLVTLMAFGVAKQSITFPHEKWSWILVRNVFYKPYFMLYGEVYAGEIDTCGDEGTNCVPGSWIPPIIMTIFLLVANILLVNMLIAIFNNIFNVTNAMSHQVWMFQRYDQVLEYQSTPIVPPPFTPIVHLYQILKYLARRFSCRPQKSSRTRDQRLDLAIKMPLDDLEMKKLHDFEEDCMDDLARRLKHSPTFHPRQTVHTEKPIEKGLHELNQMRAEFERLETKIDALEENQYQILSLLHSLVPANAKPEVSEPKLRRVKRPTTLPATPLDTVDVEEVFKAAATATGADIRIPGRFRRRPSTSFTEDMEQMASMTPDVWREEDEDDDDENIIEFAKHREAYGSSSIMDNDSETRQVSSAVSPSEKSLRSRSSSESSDAVSVGSVHRLVGS</sequence>
<dbReference type="InterPro" id="IPR041491">
    <property type="entry name" value="TRPM_SLOG"/>
</dbReference>
<protein>
    <submittedName>
        <fullName evidence="15">LSDAT_euk domain-containing protein</fullName>
    </submittedName>
</protein>
<evidence type="ECO:0000259" key="13">
    <source>
        <dbReference type="Pfam" id="PF25508"/>
    </source>
</evidence>
<feature type="domain" description="TRPM-like" evidence="13">
    <location>
        <begin position="524"/>
        <end position="794"/>
    </location>
</feature>
<keyword evidence="14" id="KW-1185">Reference proteome</keyword>
<feature type="transmembrane region" description="Helical" evidence="10">
    <location>
        <begin position="976"/>
        <end position="995"/>
    </location>
</feature>
<dbReference type="InterPro" id="IPR057366">
    <property type="entry name" value="TRPM-like"/>
</dbReference>
<evidence type="ECO:0000256" key="2">
    <source>
        <dbReference type="ARBA" id="ARBA00022448"/>
    </source>
</evidence>
<keyword evidence="6 10" id="KW-0472">Membrane</keyword>
<keyword evidence="3 10" id="KW-0812">Transmembrane</keyword>
<evidence type="ECO:0000256" key="4">
    <source>
        <dbReference type="ARBA" id="ARBA00022989"/>
    </source>
</evidence>
<keyword evidence="4 10" id="KW-1133">Transmembrane helix</keyword>
<evidence type="ECO:0000256" key="1">
    <source>
        <dbReference type="ARBA" id="ARBA00004141"/>
    </source>
</evidence>
<dbReference type="Pfam" id="PF25508">
    <property type="entry name" value="TRPM2"/>
    <property type="match status" value="1"/>
</dbReference>
<dbReference type="GO" id="GO:0030001">
    <property type="term" value="P:metal ion transport"/>
    <property type="evidence" value="ECO:0007669"/>
    <property type="project" value="TreeGrafter"/>
</dbReference>
<dbReference type="InterPro" id="IPR050927">
    <property type="entry name" value="TRPM"/>
</dbReference>
<reference evidence="15" key="2">
    <citation type="submission" date="2020-10" db="UniProtKB">
        <authorList>
            <consortium name="WormBaseParasite"/>
        </authorList>
    </citation>
    <scope>IDENTIFICATION</scope>
</reference>
<name>A0A7E4V9N2_PANRE</name>
<reference evidence="14" key="1">
    <citation type="journal article" date="2013" name="Genetics">
        <title>The draft genome and transcriptome of Panagrellus redivivus are shaped by the harsh demands of a free-living lifestyle.</title>
        <authorList>
            <person name="Srinivasan J."/>
            <person name="Dillman A.R."/>
            <person name="Macchietto M.G."/>
            <person name="Heikkinen L."/>
            <person name="Lakso M."/>
            <person name="Fracchia K.M."/>
            <person name="Antoshechkin I."/>
            <person name="Mortazavi A."/>
            <person name="Wong G."/>
            <person name="Sternberg P.W."/>
        </authorList>
    </citation>
    <scope>NUCLEOTIDE SEQUENCE [LARGE SCALE GENOMIC DNA]</scope>
    <source>
        <strain evidence="14">MT8872</strain>
    </source>
</reference>
<dbReference type="Pfam" id="PF18139">
    <property type="entry name" value="LSDAT_euk"/>
    <property type="match status" value="1"/>
</dbReference>
<evidence type="ECO:0000313" key="14">
    <source>
        <dbReference type="Proteomes" id="UP000492821"/>
    </source>
</evidence>
<keyword evidence="8" id="KW-0175">Coiled coil</keyword>
<dbReference type="GO" id="GO:0005886">
    <property type="term" value="C:plasma membrane"/>
    <property type="evidence" value="ECO:0007669"/>
    <property type="project" value="TreeGrafter"/>
</dbReference>
<keyword evidence="7" id="KW-0407">Ion channel</keyword>
<organism evidence="14 15">
    <name type="scientific">Panagrellus redivivus</name>
    <name type="common">Microworm</name>
    <dbReference type="NCBI Taxonomy" id="6233"/>
    <lineage>
        <taxon>Eukaryota</taxon>
        <taxon>Metazoa</taxon>
        <taxon>Ecdysozoa</taxon>
        <taxon>Nematoda</taxon>
        <taxon>Chromadorea</taxon>
        <taxon>Rhabditida</taxon>
        <taxon>Tylenchina</taxon>
        <taxon>Panagrolaimomorpha</taxon>
        <taxon>Panagrolaimoidea</taxon>
        <taxon>Panagrolaimidae</taxon>
        <taxon>Panagrellus</taxon>
    </lineage>
</organism>
<dbReference type="PANTHER" id="PTHR13800:SF1">
    <property type="entry name" value="TRANSIENT RECEPTOR POTENTIAL CATION CHANNEL TRPM"/>
    <property type="match status" value="1"/>
</dbReference>
<feature type="compositionally biased region" description="Low complexity" evidence="9">
    <location>
        <begin position="1477"/>
        <end position="1501"/>
    </location>
</feature>
<evidence type="ECO:0000256" key="10">
    <source>
        <dbReference type="SAM" id="Phobius"/>
    </source>
</evidence>
<feature type="transmembrane region" description="Helical" evidence="10">
    <location>
        <begin position="1043"/>
        <end position="1063"/>
    </location>
</feature>
<evidence type="ECO:0000256" key="7">
    <source>
        <dbReference type="ARBA" id="ARBA00023303"/>
    </source>
</evidence>
<dbReference type="Pfam" id="PF00520">
    <property type="entry name" value="Ion_trans"/>
    <property type="match status" value="1"/>
</dbReference>
<proteinExistence type="predicted"/>
<feature type="region of interest" description="Disordered" evidence="9">
    <location>
        <begin position="1"/>
        <end position="24"/>
    </location>
</feature>